<dbReference type="OrthoDB" id="5091764at2759"/>
<dbReference type="EMBL" id="KZ613942">
    <property type="protein sequence ID" value="PMD43302.1"/>
    <property type="molecule type" value="Genomic_DNA"/>
</dbReference>
<proteinExistence type="predicted"/>
<keyword evidence="1" id="KW-0732">Signal</keyword>
<organism evidence="2 3">
    <name type="scientific">Hyaloscypha variabilis (strain UAMH 11265 / GT02V1 / F)</name>
    <name type="common">Meliniomyces variabilis</name>
    <dbReference type="NCBI Taxonomy" id="1149755"/>
    <lineage>
        <taxon>Eukaryota</taxon>
        <taxon>Fungi</taxon>
        <taxon>Dikarya</taxon>
        <taxon>Ascomycota</taxon>
        <taxon>Pezizomycotina</taxon>
        <taxon>Leotiomycetes</taxon>
        <taxon>Helotiales</taxon>
        <taxon>Hyaloscyphaceae</taxon>
        <taxon>Hyaloscypha</taxon>
        <taxon>Hyaloscypha variabilis</taxon>
    </lineage>
</organism>
<reference evidence="2 3" key="1">
    <citation type="submission" date="2016-04" db="EMBL/GenBank/DDBJ databases">
        <title>A degradative enzymes factory behind the ericoid mycorrhizal symbiosis.</title>
        <authorList>
            <consortium name="DOE Joint Genome Institute"/>
            <person name="Martino E."/>
            <person name="Morin E."/>
            <person name="Grelet G."/>
            <person name="Kuo A."/>
            <person name="Kohler A."/>
            <person name="Daghino S."/>
            <person name="Barry K."/>
            <person name="Choi C."/>
            <person name="Cichocki N."/>
            <person name="Clum A."/>
            <person name="Copeland A."/>
            <person name="Hainaut M."/>
            <person name="Haridas S."/>
            <person name="Labutti K."/>
            <person name="Lindquist E."/>
            <person name="Lipzen A."/>
            <person name="Khouja H.-R."/>
            <person name="Murat C."/>
            <person name="Ohm R."/>
            <person name="Olson A."/>
            <person name="Spatafora J."/>
            <person name="Veneault-Fourrey C."/>
            <person name="Henrissat B."/>
            <person name="Grigoriev I."/>
            <person name="Martin F."/>
            <person name="Perotto S."/>
        </authorList>
    </citation>
    <scope>NUCLEOTIDE SEQUENCE [LARGE SCALE GENOMIC DNA]</scope>
    <source>
        <strain evidence="2 3">F</strain>
    </source>
</reference>
<gene>
    <name evidence="2" type="ORF">L207DRAFT_631420</name>
</gene>
<protein>
    <submittedName>
        <fullName evidence="2">Uncharacterized protein</fullName>
    </submittedName>
</protein>
<accession>A0A2J6RXQ8</accession>
<name>A0A2J6RXQ8_HYAVF</name>
<evidence type="ECO:0000313" key="3">
    <source>
        <dbReference type="Proteomes" id="UP000235786"/>
    </source>
</evidence>
<keyword evidence="3" id="KW-1185">Reference proteome</keyword>
<evidence type="ECO:0000256" key="1">
    <source>
        <dbReference type="SAM" id="SignalP"/>
    </source>
</evidence>
<feature type="chain" id="PRO_5014476264" evidence="1">
    <location>
        <begin position="21"/>
        <end position="133"/>
    </location>
</feature>
<evidence type="ECO:0000313" key="2">
    <source>
        <dbReference type="EMBL" id="PMD43302.1"/>
    </source>
</evidence>
<sequence length="133" mass="14182">MQFSLLALHLPFALASLTYASPPRPPSNHTLSILIQTSSGLDPVHITIPLQVPLYHLTRCSLPPSHLCSASKLTIDPLSSPTNVDLNAVECRAYKDAEGMLPGSAAFTVGKPALLSTNLVDVGSMICYIIETD</sequence>
<dbReference type="AlphaFoldDB" id="A0A2J6RXQ8"/>
<feature type="signal peptide" evidence="1">
    <location>
        <begin position="1"/>
        <end position="20"/>
    </location>
</feature>
<dbReference type="Proteomes" id="UP000235786">
    <property type="component" value="Unassembled WGS sequence"/>
</dbReference>